<keyword evidence="3" id="KW-1185">Reference proteome</keyword>
<name>A0ABV9JH27_9LACT</name>
<keyword evidence="1" id="KW-0812">Transmembrane</keyword>
<organism evidence="2 3">
    <name type="scientific">Lactococcus nasutitermitis</name>
    <dbReference type="NCBI Taxonomy" id="1652957"/>
    <lineage>
        <taxon>Bacteria</taxon>
        <taxon>Bacillati</taxon>
        <taxon>Bacillota</taxon>
        <taxon>Bacilli</taxon>
        <taxon>Lactobacillales</taxon>
        <taxon>Streptococcaceae</taxon>
        <taxon>Lactococcus</taxon>
    </lineage>
</organism>
<comment type="caution">
    <text evidence="2">The sequence shown here is derived from an EMBL/GenBank/DDBJ whole genome shotgun (WGS) entry which is preliminary data.</text>
</comment>
<reference evidence="3" key="1">
    <citation type="journal article" date="2019" name="Int. J. Syst. Evol. Microbiol.">
        <title>The Global Catalogue of Microorganisms (GCM) 10K type strain sequencing project: providing services to taxonomists for standard genome sequencing and annotation.</title>
        <authorList>
            <consortium name="The Broad Institute Genomics Platform"/>
            <consortium name="The Broad Institute Genome Sequencing Center for Infectious Disease"/>
            <person name="Wu L."/>
            <person name="Ma J."/>
        </authorList>
    </citation>
    <scope>NUCLEOTIDE SEQUENCE [LARGE SCALE GENOMIC DNA]</scope>
    <source>
        <strain evidence="3">CCUG 63287</strain>
    </source>
</reference>
<proteinExistence type="predicted"/>
<feature type="transmembrane region" description="Helical" evidence="1">
    <location>
        <begin position="42"/>
        <end position="75"/>
    </location>
</feature>
<feature type="transmembrane region" description="Helical" evidence="1">
    <location>
        <begin position="6"/>
        <end position="30"/>
    </location>
</feature>
<dbReference type="Proteomes" id="UP001595987">
    <property type="component" value="Unassembled WGS sequence"/>
</dbReference>
<evidence type="ECO:0000256" key="1">
    <source>
        <dbReference type="SAM" id="Phobius"/>
    </source>
</evidence>
<dbReference type="EMBL" id="JBHSGD010000008">
    <property type="protein sequence ID" value="MFC4653258.1"/>
    <property type="molecule type" value="Genomic_DNA"/>
</dbReference>
<keyword evidence="1" id="KW-1133">Transmembrane helix</keyword>
<sequence length="84" mass="9817">MTVEKIATFPLITMFLLTVIVAYGIAWYYRTDYEPAKMIKAYLIYAPIFAVISIFLQLKIVLIIGIYIFGAVILIFRNQHYFDK</sequence>
<accession>A0ABV9JH27</accession>
<keyword evidence="1" id="KW-0472">Membrane</keyword>
<evidence type="ECO:0000313" key="2">
    <source>
        <dbReference type="EMBL" id="MFC4653258.1"/>
    </source>
</evidence>
<dbReference type="RefSeq" id="WP_213536434.1">
    <property type="nucleotide sequence ID" value="NZ_BOVQ01000006.1"/>
</dbReference>
<protein>
    <submittedName>
        <fullName evidence="2">Uncharacterized protein</fullName>
    </submittedName>
</protein>
<gene>
    <name evidence="2" type="ORF">ACFO26_10110</name>
</gene>
<evidence type="ECO:0000313" key="3">
    <source>
        <dbReference type="Proteomes" id="UP001595987"/>
    </source>
</evidence>